<feature type="region of interest" description="Disordered" evidence="1">
    <location>
        <begin position="467"/>
        <end position="489"/>
    </location>
</feature>
<feature type="compositionally biased region" description="Pro residues" evidence="1">
    <location>
        <begin position="353"/>
        <end position="362"/>
    </location>
</feature>
<protein>
    <submittedName>
        <fullName evidence="2">Uncharacterized protein</fullName>
    </submittedName>
</protein>
<dbReference type="EMBL" id="BAAAZP010000169">
    <property type="protein sequence ID" value="GAA3702341.1"/>
    <property type="molecule type" value="Genomic_DNA"/>
</dbReference>
<reference evidence="3" key="1">
    <citation type="journal article" date="2019" name="Int. J. Syst. Evol. Microbiol.">
        <title>The Global Catalogue of Microorganisms (GCM) 10K type strain sequencing project: providing services to taxonomists for standard genome sequencing and annotation.</title>
        <authorList>
            <consortium name="The Broad Institute Genomics Platform"/>
            <consortium name="The Broad Institute Genome Sequencing Center for Infectious Disease"/>
            <person name="Wu L."/>
            <person name="Ma J."/>
        </authorList>
    </citation>
    <scope>NUCLEOTIDE SEQUENCE [LARGE SCALE GENOMIC DNA]</scope>
    <source>
        <strain evidence="3">JCM 16904</strain>
    </source>
</reference>
<gene>
    <name evidence="2" type="ORF">GCM10022224_080170</name>
</gene>
<organism evidence="2 3">
    <name type="scientific">Nonomuraea antimicrobica</name>
    <dbReference type="NCBI Taxonomy" id="561173"/>
    <lineage>
        <taxon>Bacteria</taxon>
        <taxon>Bacillati</taxon>
        <taxon>Actinomycetota</taxon>
        <taxon>Actinomycetes</taxon>
        <taxon>Streptosporangiales</taxon>
        <taxon>Streptosporangiaceae</taxon>
        <taxon>Nonomuraea</taxon>
    </lineage>
</organism>
<sequence length="560" mass="61162">MWWRLVQLLVSRGEHLHLCAYRLGKHLQLRCADKRGLIGDIDEALEKYAAKHQVSKRTGWIDLGRLMEAGLLRQVHAAAPERKACYALVMDLAALPDDLPKTLAEALRWHIDNPITIAKGGQTKAAVDEGLAESEVVRYGSAVARRGVPREPIMTALGCGRLHTSPYTREGLPPPQSHPSQGSRPTRRRPLFGGRDLGEEKAAALYFVKGLAPDWAQQRDGEVPSDVELAELAHLVMLLLRYMPESEARELLTWQVGTATNLCGVLRWRIGRTLAKLRRAARRAAVLRVDDDGRRHHAWLEANAARNADNAARKAEVVALARQLAHTATAPRLDSERDRLRARLEPRNAAQPPAAPSAPHPPSWGLRSNPAPNGGLDGSPRPGRLDSVIVPPPIIAVDDDGRRHAALMAANEAANAENAARRAELVAQARAIAAARTTGTAPSPADDRVDSQVDTVVRSPLQDRLADLMDSSGNKPCEPPPGQSRPAAVRVDDDGRRHQAWLEANAARNADNAARKAEVVALARQLAHTATARTAETPAEPERTLQDRLADILAKRARRW</sequence>
<evidence type="ECO:0000256" key="1">
    <source>
        <dbReference type="SAM" id="MobiDB-lite"/>
    </source>
</evidence>
<keyword evidence="3" id="KW-1185">Reference proteome</keyword>
<comment type="caution">
    <text evidence="2">The sequence shown here is derived from an EMBL/GenBank/DDBJ whole genome shotgun (WGS) entry which is preliminary data.</text>
</comment>
<feature type="region of interest" description="Disordered" evidence="1">
    <location>
        <begin position="346"/>
        <end position="386"/>
    </location>
</feature>
<evidence type="ECO:0000313" key="2">
    <source>
        <dbReference type="EMBL" id="GAA3702341.1"/>
    </source>
</evidence>
<name>A0ABP7D936_9ACTN</name>
<evidence type="ECO:0000313" key="3">
    <source>
        <dbReference type="Proteomes" id="UP001500902"/>
    </source>
</evidence>
<feature type="region of interest" description="Disordered" evidence="1">
    <location>
        <begin position="164"/>
        <end position="194"/>
    </location>
</feature>
<proteinExistence type="predicted"/>
<dbReference type="Proteomes" id="UP001500902">
    <property type="component" value="Unassembled WGS sequence"/>
</dbReference>
<accession>A0ABP7D936</accession>